<dbReference type="SUPFAM" id="SSF53850">
    <property type="entry name" value="Periplasmic binding protein-like II"/>
    <property type="match status" value="1"/>
</dbReference>
<dbReference type="EMBL" id="JBELOE010000059">
    <property type="protein sequence ID" value="MER2490514.1"/>
    <property type="molecule type" value="Genomic_DNA"/>
</dbReference>
<feature type="chain" id="PRO_5046396260" evidence="1">
    <location>
        <begin position="24"/>
        <end position="257"/>
    </location>
</feature>
<evidence type="ECO:0000313" key="2">
    <source>
        <dbReference type="EMBL" id="MER2490514.1"/>
    </source>
</evidence>
<accession>A0ABV1RC72</accession>
<gene>
    <name evidence="2" type="ORF">ABS311_01270</name>
</gene>
<reference evidence="2 3" key="1">
    <citation type="submission" date="2024-06" db="EMBL/GenBank/DDBJ databases">
        <authorList>
            <person name="Chen R.Y."/>
        </authorList>
    </citation>
    <scope>NUCLEOTIDE SEQUENCE [LARGE SCALE GENOMIC DNA]</scope>
    <source>
        <strain evidence="2 3">D2</strain>
    </source>
</reference>
<protein>
    <submittedName>
        <fullName evidence="2">Transporter substrate-binding domain-containing protein</fullName>
    </submittedName>
</protein>
<name>A0ABV1RC72_9ALTE</name>
<dbReference type="RefSeq" id="WP_143869984.1">
    <property type="nucleotide sequence ID" value="NZ_CP041660.1"/>
</dbReference>
<evidence type="ECO:0000313" key="3">
    <source>
        <dbReference type="Proteomes" id="UP001467690"/>
    </source>
</evidence>
<dbReference type="Proteomes" id="UP001467690">
    <property type="component" value="Unassembled WGS sequence"/>
</dbReference>
<proteinExistence type="predicted"/>
<comment type="caution">
    <text evidence="2">The sequence shown here is derived from an EMBL/GenBank/DDBJ whole genome shotgun (WGS) entry which is preliminary data.</text>
</comment>
<keyword evidence="1" id="KW-0732">Signal</keyword>
<dbReference type="Gene3D" id="3.40.190.10">
    <property type="entry name" value="Periplasmic binding protein-like II"/>
    <property type="match status" value="2"/>
</dbReference>
<organism evidence="2 3">
    <name type="scientific">Catenovulum sediminis</name>
    <dbReference type="NCBI Taxonomy" id="1740262"/>
    <lineage>
        <taxon>Bacteria</taxon>
        <taxon>Pseudomonadati</taxon>
        <taxon>Pseudomonadota</taxon>
        <taxon>Gammaproteobacteria</taxon>
        <taxon>Alteromonadales</taxon>
        <taxon>Alteromonadaceae</taxon>
        <taxon>Catenovulum</taxon>
    </lineage>
</organism>
<evidence type="ECO:0000256" key="1">
    <source>
        <dbReference type="SAM" id="SignalP"/>
    </source>
</evidence>
<sequence>MLKNWLKLLAYIFILICNVPSYAAPAEKTLELASWQGHPLTLLGYNILSQAYAELGIKIKVKYYPSPRALYMSNSGRLDGELGRVKLILQQYPNLQIVPVKIADLEVMYITLKELNFTYSSIEQVNKLKVGRIRGGKYIENLTRQADAIETQNTRQLLLLLERKRIDIIALDRSMGEIALSQYHSNRITSYIDTENRVPIYHFLHKKQADLIPKIKSVLEKMTATKQIQRLTTEYYDCISSGNLVEPEHSQASYSCR</sequence>
<feature type="signal peptide" evidence="1">
    <location>
        <begin position="1"/>
        <end position="23"/>
    </location>
</feature>
<keyword evidence="3" id="KW-1185">Reference proteome</keyword>